<comment type="caution">
    <text evidence="4">The sequence shown here is derived from an EMBL/GenBank/DDBJ whole genome shotgun (WGS) entry which is preliminary data.</text>
</comment>
<keyword evidence="1" id="KW-0175">Coiled coil</keyword>
<keyword evidence="3" id="KW-0812">Transmembrane</keyword>
<feature type="transmembrane region" description="Helical" evidence="3">
    <location>
        <begin position="452"/>
        <end position="479"/>
    </location>
</feature>
<feature type="region of interest" description="Disordered" evidence="2">
    <location>
        <begin position="804"/>
        <end position="838"/>
    </location>
</feature>
<feature type="region of interest" description="Disordered" evidence="2">
    <location>
        <begin position="1"/>
        <end position="122"/>
    </location>
</feature>
<organism evidence="4 5">
    <name type="scientific">Orbilia ellipsospora</name>
    <dbReference type="NCBI Taxonomy" id="2528407"/>
    <lineage>
        <taxon>Eukaryota</taxon>
        <taxon>Fungi</taxon>
        <taxon>Dikarya</taxon>
        <taxon>Ascomycota</taxon>
        <taxon>Pezizomycotina</taxon>
        <taxon>Orbiliomycetes</taxon>
        <taxon>Orbiliales</taxon>
        <taxon>Orbiliaceae</taxon>
        <taxon>Orbilia</taxon>
    </lineage>
</organism>
<sequence length="838" mass="92916">MTKKTRKMISHPDDSDDGLLGESTYEILSDLSIPSHSDDDDDLSSLASLAEDTADEDEEEEEGEEFAFPSPSTEPSKDTVEELSHSPYAESVPDVPDTFEPAGIPTYSGLDQHEPLDTPSSLSEVSLNDVAIRFNDEDILPGEQSSLSWEIEQFKGAELDAIRAAIGAPDHASDLFSVLRCSLGIEPLSVKDTFRVLYVGDESAKDEIFRKLGAALVVHSTCESLEDSKSSARFNVVPVTSFGSSATPDVELVESFGLEMAVDTCAFAYLSDPSETIDEITLIIKPKSLVRSRKTNNSYKMDKTGAPNWRLPDLAIFYCEENDDSRKRTTRSSARAFVSRHDVPFLSISNKKLYQHPHPEDFQINDRSLHMAIETRKIDENGVEVREVFKNLPMDLHSFINMDVQQLSQHLAVIVKTQDENESESEENNITPWGRLFKLFSQMLEGETDRNFNIGMAILAGIALSSICLGFSIAFASFMRPASFTLDDPGRMTIIQKISTKTQVPTSLSVVTSSTSIKLLSTKETLTSSSAISVISKVKPPVSSSSIQTPSSIMAAGVTSLSVKDIPSLPANESNEFKIYTMSEGHIVLRSPTKFANLRKPPALIVHVKRKDRTVPVELNKLFRGVYAIKMDLNEAWGVLNITIRTENKPIIKQSFVVDLGNSWLSSSAWKRSVLATSSDLRKAVNKASSKANDYAQKFQESGKKKVKLAQHDVKNLQKEAVKLKNGLGKEAFKLKQEFQKQSKVAKKTLESQLKSLKTGIDDLKIDQYINGKSLREYTSRLDQQVQKARKNANRLWSMSAQAAKKSAKKRRLNMAKKPKSCGGKKWKGKTGKCKSSR</sequence>
<feature type="compositionally biased region" description="Basic residues" evidence="2">
    <location>
        <begin position="806"/>
        <end position="838"/>
    </location>
</feature>
<gene>
    <name evidence="4" type="ORF">TWF694_002435</name>
</gene>
<evidence type="ECO:0000313" key="5">
    <source>
        <dbReference type="Proteomes" id="UP001365542"/>
    </source>
</evidence>
<evidence type="ECO:0000313" key="4">
    <source>
        <dbReference type="EMBL" id="KAK6533496.1"/>
    </source>
</evidence>
<keyword evidence="3" id="KW-0472">Membrane</keyword>
<feature type="compositionally biased region" description="Acidic residues" evidence="2">
    <location>
        <begin position="52"/>
        <end position="65"/>
    </location>
</feature>
<keyword evidence="5" id="KW-1185">Reference proteome</keyword>
<dbReference type="EMBL" id="JAVHJO010000011">
    <property type="protein sequence ID" value="KAK6533496.1"/>
    <property type="molecule type" value="Genomic_DNA"/>
</dbReference>
<feature type="compositionally biased region" description="Basic and acidic residues" evidence="2">
    <location>
        <begin position="75"/>
        <end position="84"/>
    </location>
</feature>
<evidence type="ECO:0000256" key="1">
    <source>
        <dbReference type="SAM" id="Coils"/>
    </source>
</evidence>
<protein>
    <submittedName>
        <fullName evidence="4">Uncharacterized protein</fullName>
    </submittedName>
</protein>
<evidence type="ECO:0000256" key="2">
    <source>
        <dbReference type="SAM" id="MobiDB-lite"/>
    </source>
</evidence>
<keyword evidence="3" id="KW-1133">Transmembrane helix</keyword>
<accession>A0AAV9X3B4</accession>
<reference evidence="4 5" key="1">
    <citation type="submission" date="2019-10" db="EMBL/GenBank/DDBJ databases">
        <authorList>
            <person name="Palmer J.M."/>
        </authorList>
    </citation>
    <scope>NUCLEOTIDE SEQUENCE [LARGE SCALE GENOMIC DNA]</scope>
    <source>
        <strain evidence="4 5">TWF694</strain>
    </source>
</reference>
<proteinExistence type="predicted"/>
<dbReference type="Proteomes" id="UP001365542">
    <property type="component" value="Unassembled WGS sequence"/>
</dbReference>
<evidence type="ECO:0000256" key="3">
    <source>
        <dbReference type="SAM" id="Phobius"/>
    </source>
</evidence>
<name>A0AAV9X3B4_9PEZI</name>
<dbReference type="AlphaFoldDB" id="A0AAV9X3B4"/>
<feature type="coiled-coil region" evidence="1">
    <location>
        <begin position="707"/>
        <end position="767"/>
    </location>
</feature>